<feature type="compositionally biased region" description="Polar residues" evidence="1">
    <location>
        <begin position="300"/>
        <end position="310"/>
    </location>
</feature>
<dbReference type="Proteomes" id="UP000030746">
    <property type="component" value="Unassembled WGS sequence"/>
</dbReference>
<accession>V4B4T4</accession>
<dbReference type="OMA" id="MDNDAEN"/>
<feature type="compositionally biased region" description="Polar residues" evidence="1">
    <location>
        <begin position="321"/>
        <end position="336"/>
    </location>
</feature>
<proteinExistence type="predicted"/>
<name>V4B4T4_LOTGI</name>
<dbReference type="CTD" id="20250748"/>
<evidence type="ECO:0000313" key="3">
    <source>
        <dbReference type="Proteomes" id="UP000030746"/>
    </source>
</evidence>
<feature type="compositionally biased region" description="Basic and acidic residues" evidence="1">
    <location>
        <begin position="252"/>
        <end position="271"/>
    </location>
</feature>
<dbReference type="AlphaFoldDB" id="V4B4T4"/>
<keyword evidence="3" id="KW-1185">Reference proteome</keyword>
<feature type="compositionally biased region" description="Polar residues" evidence="1">
    <location>
        <begin position="716"/>
        <end position="734"/>
    </location>
</feature>
<feature type="compositionally biased region" description="Basic and acidic residues" evidence="1">
    <location>
        <begin position="209"/>
        <end position="240"/>
    </location>
</feature>
<dbReference type="KEGG" id="lgi:LOTGIDRAFT_238396"/>
<feature type="region of interest" description="Disordered" evidence="1">
    <location>
        <begin position="517"/>
        <end position="679"/>
    </location>
</feature>
<reference evidence="2 3" key="1">
    <citation type="journal article" date="2013" name="Nature">
        <title>Insights into bilaterian evolution from three spiralian genomes.</title>
        <authorList>
            <person name="Simakov O."/>
            <person name="Marletaz F."/>
            <person name="Cho S.J."/>
            <person name="Edsinger-Gonzales E."/>
            <person name="Havlak P."/>
            <person name="Hellsten U."/>
            <person name="Kuo D.H."/>
            <person name="Larsson T."/>
            <person name="Lv J."/>
            <person name="Arendt D."/>
            <person name="Savage R."/>
            <person name="Osoegawa K."/>
            <person name="de Jong P."/>
            <person name="Grimwood J."/>
            <person name="Chapman J.A."/>
            <person name="Shapiro H."/>
            <person name="Aerts A."/>
            <person name="Otillar R.P."/>
            <person name="Terry A.Y."/>
            <person name="Boore J.L."/>
            <person name="Grigoriev I.V."/>
            <person name="Lindberg D.R."/>
            <person name="Seaver E.C."/>
            <person name="Weisblat D.A."/>
            <person name="Putnam N.H."/>
            <person name="Rokhsar D.S."/>
        </authorList>
    </citation>
    <scope>NUCLEOTIDE SEQUENCE [LARGE SCALE GENOMIC DNA]</scope>
</reference>
<dbReference type="RefSeq" id="XP_009048343.1">
    <property type="nucleotide sequence ID" value="XM_009050095.1"/>
</dbReference>
<feature type="region of interest" description="Disordered" evidence="1">
    <location>
        <begin position="821"/>
        <end position="853"/>
    </location>
</feature>
<protein>
    <submittedName>
        <fullName evidence="2">Uncharacterized protein</fullName>
    </submittedName>
</protein>
<evidence type="ECO:0000313" key="2">
    <source>
        <dbReference type="EMBL" id="ESP00982.1"/>
    </source>
</evidence>
<gene>
    <name evidence="2" type="ORF">LOTGIDRAFT_238396</name>
</gene>
<feature type="compositionally biased region" description="Low complexity" evidence="1">
    <location>
        <begin position="660"/>
        <end position="675"/>
    </location>
</feature>
<feature type="compositionally biased region" description="Basic and acidic residues" evidence="1">
    <location>
        <begin position="286"/>
        <end position="299"/>
    </location>
</feature>
<sequence>MVMIKSLMVDSPNIVLYFIFSDDGVFSGFDVNGNPIEKLYSQMRERPLNQEASAFNSGNSGYKSYGATSSDNTLSNPISPQEPSHATENKAKIGNKKGKQKREEPVVLAENVENYQGHKDLEELVKFIEQNDIKENQVKKSNGSSDVKLNDKLVKKAKDKKSKQTVGIVPSVPKPGDHIVIDIELELPPPPTDVMGNSSEKLPPNDEIPNEKIEKNVKPQDCEKSVTQKNKAFIENDVKSKNKTSTKNETTPSDKKPKNTTPGKKEVKEAKVNGFNHGIESLDAGVTKEHDKKVKESTKKTSAANKTPESVNDKKKANKLQIDTVTNDKQMVNCSKSPGEIKSPLPTSPVSTKSEANDFDSGNYIFTDIPVSHVEPEFTIVNKKKKKPIAHVIQSKDQLPFMAGISREFPVTRPKYRENYSQSVPRSVTPPPTKSRDKSQDFSLSAFPALSNSLVSKDKSNPLEARRSSIGDLPLAGETSSLDDSDIASVRSLPAAQAGRLLELASSRFQKSYANIAASSKPVGQSSPDTSYEECSGESPEKPKQTVWKGSLTERRHSIGSSPDDGKLLESSSGLTDSSRQKSGSQEVIKTENNPTSKTSDTANINLSPSSGVSKQKPYHQDIENSKNQMCDKLVNTETETTNVREGSVPHQPAEPNNQSELSQSTMSSSSVSPSKYDLPIQPFDVSRFDRKSTNKTTASSSAHAVVNRSPVSFTGNSVVNMRQSPGRNEQVETSVSSVNIKSSSPLSSNDMRSQSVVSLKSVKNKTLVPKIPTNGRKNKSVVFLDKRDVPSNLDITFGFDDITESRPTLTNNIENMSAKNNTTSVKNKSTPKNDPEVVSTNVSVSQPNNRNRETVTTPTYVVNPSDLQPGHVFTQTLLENDKQGGQFVPNYNTVKSLKDHVNLLNGVVKNVGQRVGNQQQTLTNETPNGNRSTVSTLQTNPNEGNVPISHDNQPIVGKEKIMCSPVVENNGPSSTVVVEDKKMVIYYGDAMVNNDDCVHSGGDNNTKSIQFVFSSKNINCGKFNHNEAVTQLKKEWDRVMELKSKTVPISSLSLGRYEVICCQSGRDKITRTVP</sequence>
<feature type="compositionally biased region" description="Polar residues" evidence="1">
    <location>
        <begin position="52"/>
        <end position="84"/>
    </location>
</feature>
<dbReference type="GeneID" id="20250748"/>
<feature type="region of interest" description="Disordered" evidence="1">
    <location>
        <begin position="455"/>
        <end position="486"/>
    </location>
</feature>
<feature type="compositionally biased region" description="Low complexity" evidence="1">
    <location>
        <begin position="735"/>
        <end position="749"/>
    </location>
</feature>
<feature type="region of interest" description="Disordered" evidence="1">
    <location>
        <begin position="52"/>
        <end position="103"/>
    </location>
</feature>
<dbReference type="HOGENOM" id="CLU_287043_0_0_1"/>
<organism evidence="2 3">
    <name type="scientific">Lottia gigantea</name>
    <name type="common">Giant owl limpet</name>
    <dbReference type="NCBI Taxonomy" id="225164"/>
    <lineage>
        <taxon>Eukaryota</taxon>
        <taxon>Metazoa</taxon>
        <taxon>Spiralia</taxon>
        <taxon>Lophotrochozoa</taxon>
        <taxon>Mollusca</taxon>
        <taxon>Gastropoda</taxon>
        <taxon>Patellogastropoda</taxon>
        <taxon>Lottioidea</taxon>
        <taxon>Lottiidae</taxon>
        <taxon>Lottia</taxon>
    </lineage>
</organism>
<feature type="region of interest" description="Disordered" evidence="1">
    <location>
        <begin position="187"/>
        <end position="357"/>
    </location>
</feature>
<feature type="compositionally biased region" description="Basic and acidic residues" evidence="1">
    <location>
        <begin position="456"/>
        <end position="469"/>
    </location>
</feature>
<dbReference type="EMBL" id="KB200592">
    <property type="protein sequence ID" value="ESP00982.1"/>
    <property type="molecule type" value="Genomic_DNA"/>
</dbReference>
<dbReference type="OrthoDB" id="5966728at2759"/>
<feature type="region of interest" description="Disordered" evidence="1">
    <location>
        <begin position="716"/>
        <end position="755"/>
    </location>
</feature>
<feature type="compositionally biased region" description="Polar residues" evidence="1">
    <location>
        <begin position="570"/>
        <end position="614"/>
    </location>
</feature>
<evidence type="ECO:0000256" key="1">
    <source>
        <dbReference type="SAM" id="MobiDB-lite"/>
    </source>
</evidence>
<feature type="region of interest" description="Disordered" evidence="1">
    <location>
        <begin position="412"/>
        <end position="442"/>
    </location>
</feature>